<organism evidence="2 3">
    <name type="scientific">Peptoniphilus lacrimalis 315-B</name>
    <dbReference type="NCBI Taxonomy" id="596330"/>
    <lineage>
        <taxon>Bacteria</taxon>
        <taxon>Bacillati</taxon>
        <taxon>Bacillota</taxon>
        <taxon>Tissierellia</taxon>
        <taxon>Tissierellales</taxon>
        <taxon>Peptoniphilaceae</taxon>
        <taxon>Peptoniphilus</taxon>
    </lineage>
</organism>
<sequence>KDGSEVGKDAPLPEGWHRVTVKQDTESIKKDTVTEKYYAVAPKDDAKGQTGKLSKDAFPSLENKAKDGYEKPSLVQRC</sequence>
<dbReference type="AlphaFoldDB" id="D1VTE9"/>
<comment type="caution">
    <text evidence="2">The sequence shown here is derived from an EMBL/GenBank/DDBJ whole genome shotgun (WGS) entry which is preliminary data.</text>
</comment>
<protein>
    <submittedName>
        <fullName evidence="2">Uncharacterized protein</fullName>
    </submittedName>
</protein>
<dbReference type="RefSeq" id="WP_004824731.1">
    <property type="nucleotide sequence ID" value="NZ_ADDO01000039.1"/>
</dbReference>
<proteinExistence type="predicted"/>
<dbReference type="Proteomes" id="UP000005711">
    <property type="component" value="Unassembled WGS sequence"/>
</dbReference>
<feature type="region of interest" description="Disordered" evidence="1">
    <location>
        <begin position="44"/>
        <end position="78"/>
    </location>
</feature>
<evidence type="ECO:0000256" key="1">
    <source>
        <dbReference type="SAM" id="MobiDB-lite"/>
    </source>
</evidence>
<keyword evidence="3" id="KW-1185">Reference proteome</keyword>
<evidence type="ECO:0000313" key="3">
    <source>
        <dbReference type="Proteomes" id="UP000005711"/>
    </source>
</evidence>
<evidence type="ECO:0000313" key="2">
    <source>
        <dbReference type="EMBL" id="EFA90181.1"/>
    </source>
</evidence>
<name>D1VTE9_9FIRM</name>
<gene>
    <name evidence="2" type="ORF">HMPREF0628_1614</name>
</gene>
<accession>D1VTE9</accession>
<dbReference type="EMBL" id="ADDO01000039">
    <property type="protein sequence ID" value="EFA90181.1"/>
    <property type="molecule type" value="Genomic_DNA"/>
</dbReference>
<feature type="non-terminal residue" evidence="2">
    <location>
        <position position="1"/>
    </location>
</feature>
<reference evidence="2 3" key="1">
    <citation type="submission" date="2009-12" db="EMBL/GenBank/DDBJ databases">
        <title>Genome Sequence of Peptoniphilus lacrimalis 315-B.</title>
        <authorList>
            <person name="Durkin A.S."/>
            <person name="Madupu R."/>
            <person name="Torralba M."/>
            <person name="Methe B."/>
            <person name="Sutton G."/>
            <person name="Strausberg R.L."/>
            <person name="Nelson K.E."/>
        </authorList>
    </citation>
    <scope>NUCLEOTIDE SEQUENCE [LARGE SCALE GENOMIC DNA]</scope>
    <source>
        <strain evidence="2 3">315-B</strain>
    </source>
</reference>